<dbReference type="Pfam" id="PF09957">
    <property type="entry name" value="VapB_antitoxin"/>
    <property type="match status" value="1"/>
</dbReference>
<gene>
    <name evidence="1" type="ORF">GCM10011588_44340</name>
</gene>
<dbReference type="InterPro" id="IPR019239">
    <property type="entry name" value="VapB_antitoxin"/>
</dbReference>
<evidence type="ECO:0000313" key="1">
    <source>
        <dbReference type="EMBL" id="GGL24667.1"/>
    </source>
</evidence>
<sequence length="65" mass="7072">MPTVRIELDQDLLVAAGAIMGTATSKATIHEALRRIVVHERQLRHFERLAASALDRSPQPAAVDG</sequence>
<dbReference type="Proteomes" id="UP000638263">
    <property type="component" value="Unassembled WGS sequence"/>
</dbReference>
<reference evidence="1" key="2">
    <citation type="submission" date="2020-09" db="EMBL/GenBank/DDBJ databases">
        <authorList>
            <person name="Sun Q."/>
            <person name="Zhou Y."/>
        </authorList>
    </citation>
    <scope>NUCLEOTIDE SEQUENCE</scope>
    <source>
        <strain evidence="1">CGMCC 4.3508</strain>
    </source>
</reference>
<evidence type="ECO:0008006" key="3">
    <source>
        <dbReference type="Google" id="ProtNLM"/>
    </source>
</evidence>
<reference evidence="1" key="1">
    <citation type="journal article" date="2014" name="Int. J. Syst. Evol. Microbiol.">
        <title>Complete genome sequence of Corynebacterium casei LMG S-19264T (=DSM 44701T), isolated from a smear-ripened cheese.</title>
        <authorList>
            <consortium name="US DOE Joint Genome Institute (JGI-PGF)"/>
            <person name="Walter F."/>
            <person name="Albersmeier A."/>
            <person name="Kalinowski J."/>
            <person name="Ruckert C."/>
        </authorList>
    </citation>
    <scope>NUCLEOTIDE SEQUENCE</scope>
    <source>
        <strain evidence="1">CGMCC 4.3508</strain>
    </source>
</reference>
<organism evidence="1 2">
    <name type="scientific">Nocardia jinanensis</name>
    <dbReference type="NCBI Taxonomy" id="382504"/>
    <lineage>
        <taxon>Bacteria</taxon>
        <taxon>Bacillati</taxon>
        <taxon>Actinomycetota</taxon>
        <taxon>Actinomycetes</taxon>
        <taxon>Mycobacteriales</taxon>
        <taxon>Nocardiaceae</taxon>
        <taxon>Nocardia</taxon>
    </lineage>
</organism>
<keyword evidence="2" id="KW-1185">Reference proteome</keyword>
<accession>A0A917RSR1</accession>
<proteinExistence type="predicted"/>
<dbReference type="RefSeq" id="WP_062998787.1">
    <property type="nucleotide sequence ID" value="NZ_BMMH01000009.1"/>
</dbReference>
<dbReference type="AlphaFoldDB" id="A0A917RSR1"/>
<comment type="caution">
    <text evidence="1">The sequence shown here is derived from an EMBL/GenBank/DDBJ whole genome shotgun (WGS) entry which is preliminary data.</text>
</comment>
<protein>
    <recommendedName>
        <fullName evidence="3">Type II toxin-antitoxin system VapB family antitoxin</fullName>
    </recommendedName>
</protein>
<name>A0A917RSR1_9NOCA</name>
<dbReference type="EMBL" id="BMMH01000009">
    <property type="protein sequence ID" value="GGL24667.1"/>
    <property type="molecule type" value="Genomic_DNA"/>
</dbReference>
<evidence type="ECO:0000313" key="2">
    <source>
        <dbReference type="Proteomes" id="UP000638263"/>
    </source>
</evidence>